<keyword evidence="11 13" id="KW-0030">Aminoacyl-tRNA synthetase</keyword>
<dbReference type="InterPro" id="IPR014729">
    <property type="entry name" value="Rossmann-like_a/b/a_fold"/>
</dbReference>
<feature type="domain" description="tRNA synthetases class I catalytic" evidence="14">
    <location>
        <begin position="36"/>
        <end position="331"/>
    </location>
</feature>
<keyword evidence="4 13" id="KW-0963">Cytoplasm</keyword>
<dbReference type="GO" id="GO:0004817">
    <property type="term" value="F:cysteine-tRNA ligase activity"/>
    <property type="evidence" value="ECO:0007669"/>
    <property type="project" value="UniProtKB-UniRule"/>
</dbReference>
<feature type="binding site" evidence="13">
    <location>
        <position position="286"/>
    </location>
    <ligand>
        <name>ATP</name>
        <dbReference type="ChEBI" id="CHEBI:30616"/>
    </ligand>
</feature>
<evidence type="ECO:0000256" key="12">
    <source>
        <dbReference type="ARBA" id="ARBA00047398"/>
    </source>
</evidence>
<evidence type="ECO:0000256" key="5">
    <source>
        <dbReference type="ARBA" id="ARBA00022598"/>
    </source>
</evidence>
<dbReference type="Pfam" id="PF01406">
    <property type="entry name" value="tRNA-synt_1e"/>
    <property type="match status" value="1"/>
</dbReference>
<evidence type="ECO:0000256" key="11">
    <source>
        <dbReference type="ARBA" id="ARBA00023146"/>
    </source>
</evidence>
<dbReference type="HAMAP" id="MF_00041">
    <property type="entry name" value="Cys_tRNA_synth"/>
    <property type="match status" value="1"/>
</dbReference>
<feature type="binding site" evidence="13">
    <location>
        <position position="251"/>
    </location>
    <ligand>
        <name>Zn(2+)</name>
        <dbReference type="ChEBI" id="CHEBI:29105"/>
    </ligand>
</feature>
<comment type="subunit">
    <text evidence="3 13">Monomer.</text>
</comment>
<evidence type="ECO:0000256" key="3">
    <source>
        <dbReference type="ARBA" id="ARBA00011245"/>
    </source>
</evidence>
<dbReference type="Gene3D" id="3.40.50.620">
    <property type="entry name" value="HUPs"/>
    <property type="match status" value="1"/>
</dbReference>
<comment type="catalytic activity">
    <reaction evidence="12 13">
        <text>tRNA(Cys) + L-cysteine + ATP = L-cysteinyl-tRNA(Cys) + AMP + diphosphate</text>
        <dbReference type="Rhea" id="RHEA:17773"/>
        <dbReference type="Rhea" id="RHEA-COMP:9661"/>
        <dbReference type="Rhea" id="RHEA-COMP:9679"/>
        <dbReference type="ChEBI" id="CHEBI:30616"/>
        <dbReference type="ChEBI" id="CHEBI:33019"/>
        <dbReference type="ChEBI" id="CHEBI:35235"/>
        <dbReference type="ChEBI" id="CHEBI:78442"/>
        <dbReference type="ChEBI" id="CHEBI:78517"/>
        <dbReference type="ChEBI" id="CHEBI:456215"/>
        <dbReference type="EC" id="6.1.1.16"/>
    </reaction>
</comment>
<proteinExistence type="inferred from homology"/>
<keyword evidence="8 13" id="KW-0862">Zinc</keyword>
<evidence type="ECO:0000313" key="18">
    <source>
        <dbReference type="Proteomes" id="UP000178429"/>
    </source>
</evidence>
<feature type="binding site" evidence="13">
    <location>
        <position position="44"/>
    </location>
    <ligand>
        <name>Zn(2+)</name>
        <dbReference type="ChEBI" id="CHEBI:29105"/>
    </ligand>
</feature>
<evidence type="ECO:0000259" key="15">
    <source>
        <dbReference type="Pfam" id="PF09190"/>
    </source>
</evidence>
<dbReference type="InterPro" id="IPR056411">
    <property type="entry name" value="CysS_C"/>
</dbReference>
<dbReference type="InterPro" id="IPR024909">
    <property type="entry name" value="Cys-tRNA/MSH_ligase"/>
</dbReference>
<comment type="cofactor">
    <cofactor evidence="13">
        <name>Zn(2+)</name>
        <dbReference type="ChEBI" id="CHEBI:29105"/>
    </cofactor>
    <text evidence="13">Binds 1 zinc ion per subunit.</text>
</comment>
<dbReference type="Gene3D" id="1.20.120.1910">
    <property type="entry name" value="Cysteine-tRNA ligase, C-terminal anti-codon recognition domain"/>
    <property type="match status" value="1"/>
</dbReference>
<protein>
    <recommendedName>
        <fullName evidence="13">Cysteine--tRNA ligase</fullName>
        <ecNumber evidence="13">6.1.1.16</ecNumber>
    </recommendedName>
    <alternativeName>
        <fullName evidence="13">Cysteinyl-tRNA synthetase</fullName>
        <shortName evidence="13">CysRS</shortName>
    </alternativeName>
</protein>
<feature type="domain" description="Cysteinyl-tRNA ligase anticodon binding" evidence="16">
    <location>
        <begin position="424"/>
        <end position="464"/>
    </location>
</feature>
<dbReference type="PRINTS" id="PR00983">
    <property type="entry name" value="TRNASYNTHCYS"/>
</dbReference>
<dbReference type="AlphaFoldDB" id="A0A1F8C414"/>
<gene>
    <name evidence="13" type="primary">cysS</name>
    <name evidence="17" type="ORF">A2975_01280</name>
</gene>
<keyword evidence="10 13" id="KW-0648">Protein biosynthesis</keyword>
<evidence type="ECO:0000259" key="14">
    <source>
        <dbReference type="Pfam" id="PF01406"/>
    </source>
</evidence>
<feature type="short sequence motif" description="'KMSKS' region" evidence="13">
    <location>
        <begin position="283"/>
        <end position="287"/>
    </location>
</feature>
<accession>A0A1F8C414</accession>
<dbReference type="Pfam" id="PF09190">
    <property type="entry name" value="DALR_2"/>
    <property type="match status" value="1"/>
</dbReference>
<evidence type="ECO:0000256" key="10">
    <source>
        <dbReference type="ARBA" id="ARBA00022917"/>
    </source>
</evidence>
<reference evidence="17 18" key="1">
    <citation type="journal article" date="2016" name="Nat. Commun.">
        <title>Thousands of microbial genomes shed light on interconnected biogeochemical processes in an aquifer system.</title>
        <authorList>
            <person name="Anantharaman K."/>
            <person name="Brown C.T."/>
            <person name="Hug L.A."/>
            <person name="Sharon I."/>
            <person name="Castelle C.J."/>
            <person name="Probst A.J."/>
            <person name="Thomas B.C."/>
            <person name="Singh A."/>
            <person name="Wilkins M.J."/>
            <person name="Karaoz U."/>
            <person name="Brodie E.L."/>
            <person name="Williams K.H."/>
            <person name="Hubbard S.S."/>
            <person name="Banfield J.F."/>
        </authorList>
    </citation>
    <scope>NUCLEOTIDE SEQUENCE [LARGE SCALE GENOMIC DNA]</scope>
</reference>
<sequence length="473" mass="54610">MIVQLRYNWAVSDIYLYNSLTRKKEKLEALRQTQGKPEVGMYTCGPTVYNYQHIGNFRTMTLSDILRRTLIFNSYKVKFVRNITDIDDKTIKGAADAKMELAEFTKKYTQIFFEDLKELNILPADVDTKATDYIEEMIDYNKALVEKGLAYVENDGSVYFDISKFTNYGKLSRIKKRQLQTGTRILSDEYAKEDVQDFALWKSVKPDEFGYESPWGRGRPGWHIECSVMSQKNLGDTFDIHVGGIDLLFPHHENEIAQSEGKTGKEFVNYFVHGEFLLVDGAKMSKSLKNFYTVSDIEKQGFDPLALRYFYLTGHYRNILNFTWESLESAQNALTRLKAQMVELKNATRSQLSKEKLEKVKKYQNEFLVAVNDDLNTPQALAVLWEVLKSNIPSEDKYDLVLSFDEVLGLNLAKVSQVSQVMQVPQEVQKLVDEREKLRKAGKFEESDLVREHLEEMGYAVEDTVHGPKVKKL</sequence>
<dbReference type="FunFam" id="3.40.50.620:FF:000130">
    <property type="entry name" value="Cysteine--tRNA ligase"/>
    <property type="match status" value="1"/>
</dbReference>
<dbReference type="SUPFAM" id="SSF52374">
    <property type="entry name" value="Nucleotidylyl transferase"/>
    <property type="match status" value="1"/>
</dbReference>
<dbReference type="PANTHER" id="PTHR10890">
    <property type="entry name" value="CYSTEINYL-TRNA SYNTHETASE"/>
    <property type="match status" value="1"/>
</dbReference>
<dbReference type="GO" id="GO:0005829">
    <property type="term" value="C:cytosol"/>
    <property type="evidence" value="ECO:0007669"/>
    <property type="project" value="TreeGrafter"/>
</dbReference>
<comment type="subcellular location">
    <subcellularLocation>
        <location evidence="1 13">Cytoplasm</location>
    </subcellularLocation>
</comment>
<evidence type="ECO:0000256" key="6">
    <source>
        <dbReference type="ARBA" id="ARBA00022723"/>
    </source>
</evidence>
<dbReference type="CDD" id="cd00672">
    <property type="entry name" value="CysRS_core"/>
    <property type="match status" value="1"/>
</dbReference>
<keyword evidence="9 13" id="KW-0067">ATP-binding</keyword>
<dbReference type="GO" id="GO:0008270">
    <property type="term" value="F:zinc ion binding"/>
    <property type="evidence" value="ECO:0007669"/>
    <property type="project" value="UniProtKB-UniRule"/>
</dbReference>
<keyword evidence="5 13" id="KW-0436">Ligase</keyword>
<organism evidence="17 18">
    <name type="scientific">Candidatus Woesebacteria bacterium RIFCSPLOWO2_01_FULL_44_14</name>
    <dbReference type="NCBI Taxonomy" id="1802525"/>
    <lineage>
        <taxon>Bacteria</taxon>
        <taxon>Candidatus Woeseibacteriota</taxon>
    </lineage>
</organism>
<evidence type="ECO:0000256" key="7">
    <source>
        <dbReference type="ARBA" id="ARBA00022741"/>
    </source>
</evidence>
<keyword evidence="6 13" id="KW-0479">Metal-binding</keyword>
<dbReference type="InterPro" id="IPR015273">
    <property type="entry name" value="Cys-tRNA-synt_Ia_DALR"/>
</dbReference>
<comment type="caution">
    <text evidence="17">The sequence shown here is derived from an EMBL/GenBank/DDBJ whole genome shotgun (WGS) entry which is preliminary data.</text>
</comment>
<dbReference type="InterPro" id="IPR032678">
    <property type="entry name" value="tRNA-synt_1_cat_dom"/>
</dbReference>
<feature type="short sequence motif" description="'HIGH' region" evidence="13">
    <location>
        <begin position="46"/>
        <end position="56"/>
    </location>
</feature>
<dbReference type="STRING" id="1802525.A2975_01280"/>
<evidence type="ECO:0000256" key="8">
    <source>
        <dbReference type="ARBA" id="ARBA00022833"/>
    </source>
</evidence>
<dbReference type="Proteomes" id="UP000178429">
    <property type="component" value="Unassembled WGS sequence"/>
</dbReference>
<evidence type="ECO:0000313" key="17">
    <source>
        <dbReference type="EMBL" id="OGM70890.1"/>
    </source>
</evidence>
<dbReference type="InterPro" id="IPR015803">
    <property type="entry name" value="Cys-tRNA-ligase"/>
</dbReference>
<evidence type="ECO:0000256" key="13">
    <source>
        <dbReference type="HAMAP-Rule" id="MF_00041"/>
    </source>
</evidence>
<feature type="domain" description="Cysteinyl-tRNA synthetase class Ia DALR" evidence="15">
    <location>
        <begin position="367"/>
        <end position="389"/>
    </location>
</feature>
<dbReference type="Pfam" id="PF23493">
    <property type="entry name" value="CysS_C"/>
    <property type="match status" value="1"/>
</dbReference>
<dbReference type="PANTHER" id="PTHR10890:SF3">
    <property type="entry name" value="CYSTEINE--TRNA LIGASE, CYTOPLASMIC"/>
    <property type="match status" value="1"/>
</dbReference>
<evidence type="ECO:0000256" key="2">
    <source>
        <dbReference type="ARBA" id="ARBA00005594"/>
    </source>
</evidence>
<evidence type="ECO:0000259" key="16">
    <source>
        <dbReference type="Pfam" id="PF23493"/>
    </source>
</evidence>
<keyword evidence="7 13" id="KW-0547">Nucleotide-binding</keyword>
<dbReference type="GO" id="GO:0006423">
    <property type="term" value="P:cysteinyl-tRNA aminoacylation"/>
    <property type="evidence" value="ECO:0007669"/>
    <property type="project" value="UniProtKB-UniRule"/>
</dbReference>
<evidence type="ECO:0000256" key="9">
    <source>
        <dbReference type="ARBA" id="ARBA00022840"/>
    </source>
</evidence>
<evidence type="ECO:0000256" key="4">
    <source>
        <dbReference type="ARBA" id="ARBA00022490"/>
    </source>
</evidence>
<dbReference type="EMBL" id="MGHL01000001">
    <property type="protein sequence ID" value="OGM70890.1"/>
    <property type="molecule type" value="Genomic_DNA"/>
</dbReference>
<name>A0A1F8C414_9BACT</name>
<dbReference type="NCBIfam" id="TIGR00435">
    <property type="entry name" value="cysS"/>
    <property type="match status" value="1"/>
</dbReference>
<dbReference type="InterPro" id="IPR009080">
    <property type="entry name" value="tRNAsynth_Ia_anticodon-bd"/>
</dbReference>
<comment type="similarity">
    <text evidence="2 13">Belongs to the class-I aminoacyl-tRNA synthetase family.</text>
</comment>
<feature type="binding site" evidence="13">
    <location>
        <position position="255"/>
    </location>
    <ligand>
        <name>Zn(2+)</name>
        <dbReference type="ChEBI" id="CHEBI:29105"/>
    </ligand>
</feature>
<evidence type="ECO:0000256" key="1">
    <source>
        <dbReference type="ARBA" id="ARBA00004496"/>
    </source>
</evidence>
<dbReference type="GO" id="GO:0005524">
    <property type="term" value="F:ATP binding"/>
    <property type="evidence" value="ECO:0007669"/>
    <property type="project" value="UniProtKB-UniRule"/>
</dbReference>
<dbReference type="SUPFAM" id="SSF47323">
    <property type="entry name" value="Anticodon-binding domain of a subclass of class I aminoacyl-tRNA synthetases"/>
    <property type="match status" value="1"/>
</dbReference>
<feature type="binding site" evidence="13">
    <location>
        <position position="226"/>
    </location>
    <ligand>
        <name>Zn(2+)</name>
        <dbReference type="ChEBI" id="CHEBI:29105"/>
    </ligand>
</feature>
<dbReference type="EC" id="6.1.1.16" evidence="13"/>